<proteinExistence type="inferred from homology"/>
<evidence type="ECO:0000256" key="5">
    <source>
        <dbReference type="ARBA" id="ARBA00022692"/>
    </source>
</evidence>
<reference evidence="13" key="1">
    <citation type="submission" date="2022-03" db="EMBL/GenBank/DDBJ databases">
        <title>Genomic Encyclopedia of Type Strains, Phase III (KMG-III): the genomes of soil and plant-associated and newly described type strains.</title>
        <authorList>
            <person name="Whitman W."/>
        </authorList>
    </citation>
    <scope>NUCLEOTIDE SEQUENCE</scope>
    <source>
        <strain evidence="13">ANL 6-2</strain>
    </source>
</reference>
<keyword evidence="8 11" id="KW-1133">Transmembrane helix</keyword>
<evidence type="ECO:0000256" key="3">
    <source>
        <dbReference type="ARBA" id="ARBA00007931"/>
    </source>
</evidence>
<keyword evidence="11" id="KW-0479">Metal-binding</keyword>
<accession>A0AAE3G826</accession>
<dbReference type="Gene3D" id="2.30.42.10">
    <property type="match status" value="2"/>
</dbReference>
<dbReference type="AlphaFoldDB" id="A0AAE3G826"/>
<dbReference type="CDD" id="cd06163">
    <property type="entry name" value="S2P-M50_PDZ_RseP-like"/>
    <property type="match status" value="2"/>
</dbReference>
<protein>
    <recommendedName>
        <fullName evidence="11">Zinc metalloprotease</fullName>
        <ecNumber evidence="11">3.4.24.-</ecNumber>
    </recommendedName>
</protein>
<name>A0AAE3G826_9GAMM</name>
<feature type="transmembrane region" description="Helical" evidence="11">
    <location>
        <begin position="381"/>
        <end position="410"/>
    </location>
</feature>
<evidence type="ECO:0000256" key="2">
    <source>
        <dbReference type="ARBA" id="ARBA00004141"/>
    </source>
</evidence>
<dbReference type="InterPro" id="IPR004387">
    <property type="entry name" value="Pept_M50_Zn"/>
</dbReference>
<dbReference type="GO" id="GO:0016020">
    <property type="term" value="C:membrane"/>
    <property type="evidence" value="ECO:0007669"/>
    <property type="project" value="UniProtKB-SubCell"/>
</dbReference>
<comment type="caution">
    <text evidence="13">The sequence shown here is derived from an EMBL/GenBank/DDBJ whole genome shotgun (WGS) entry which is preliminary data.</text>
</comment>
<evidence type="ECO:0000313" key="13">
    <source>
        <dbReference type="EMBL" id="MCP1676153.1"/>
    </source>
</evidence>
<keyword evidence="6 11" id="KW-0378">Hydrolase</keyword>
<sequence>MTGIGTSILAFVVAIGVLVAFHEFGHYWVARRLGVKVLRYSIGFGKPLYTWRGGRDQTEYCLSAIPLGGYVKMLDEREGNVAPEDRHRAFNVQPLWRRTAIVAAGPAFNFIFAIAVYWLIFVAGTTEVRPVIGAVQEGTPAAEAGLERGDELLAVNGRATPTWDRVLITLLDGALSRDRVELSLRGEDGGEFSRSLDLSGLGRVGDNPDLLGAIGFRPWQPEIRARIGELIAGGSADEAGLLAGDEILTVDDRPVDDWSSLVAALGDRAGSAVILEVDRGNRIERVDVQLGEQGSDRGILGIRPDVPAGAYDGMAHTVRYGPLEATGQAVVDTWRASVLTLNVLWKMIVGQASLNNLSGPITIGQFAGDTASSGLVPFLKFLAIVSISLGILNLLPIPVLDGGHLLYFAVEAIKGSPPSERAQILGQQVGIMMLFGLMGLAFYNDLARLLG</sequence>
<keyword evidence="5 11" id="KW-0812">Transmembrane</keyword>
<dbReference type="EMBL" id="JALJXV010000008">
    <property type="protein sequence ID" value="MCP1676153.1"/>
    <property type="molecule type" value="Genomic_DNA"/>
</dbReference>
<comment type="subcellular location">
    <subcellularLocation>
        <location evidence="2">Membrane</location>
        <topology evidence="2">Multi-pass membrane protein</topology>
    </subcellularLocation>
</comment>
<dbReference type="GO" id="GO:0006508">
    <property type="term" value="P:proteolysis"/>
    <property type="evidence" value="ECO:0007669"/>
    <property type="project" value="UniProtKB-KW"/>
</dbReference>
<evidence type="ECO:0000259" key="12">
    <source>
        <dbReference type="PROSITE" id="PS50106"/>
    </source>
</evidence>
<evidence type="ECO:0000313" key="14">
    <source>
        <dbReference type="Proteomes" id="UP001205843"/>
    </source>
</evidence>
<evidence type="ECO:0000256" key="9">
    <source>
        <dbReference type="ARBA" id="ARBA00023049"/>
    </source>
</evidence>
<dbReference type="PROSITE" id="PS50106">
    <property type="entry name" value="PDZ"/>
    <property type="match status" value="1"/>
</dbReference>
<keyword evidence="10 11" id="KW-0472">Membrane</keyword>
<comment type="similarity">
    <text evidence="3 11">Belongs to the peptidase M50B family.</text>
</comment>
<gene>
    <name evidence="13" type="ORF">J2T57_003312</name>
</gene>
<dbReference type="Proteomes" id="UP001205843">
    <property type="component" value="Unassembled WGS sequence"/>
</dbReference>
<dbReference type="SMART" id="SM00228">
    <property type="entry name" value="PDZ"/>
    <property type="match status" value="2"/>
</dbReference>
<evidence type="ECO:0000256" key="6">
    <source>
        <dbReference type="ARBA" id="ARBA00022801"/>
    </source>
</evidence>
<dbReference type="GO" id="GO:0004222">
    <property type="term" value="F:metalloendopeptidase activity"/>
    <property type="evidence" value="ECO:0007669"/>
    <property type="project" value="InterPro"/>
</dbReference>
<evidence type="ECO:0000256" key="11">
    <source>
        <dbReference type="RuleBase" id="RU362031"/>
    </source>
</evidence>
<keyword evidence="4 13" id="KW-0645">Protease</keyword>
<feature type="transmembrane region" description="Helical" evidence="11">
    <location>
        <begin position="422"/>
        <end position="443"/>
    </location>
</feature>
<feature type="transmembrane region" description="Helical" evidence="11">
    <location>
        <begin position="6"/>
        <end position="29"/>
    </location>
</feature>
<dbReference type="GO" id="GO:0046872">
    <property type="term" value="F:metal ion binding"/>
    <property type="evidence" value="ECO:0007669"/>
    <property type="project" value="UniProtKB-KW"/>
</dbReference>
<dbReference type="InterPro" id="IPR036034">
    <property type="entry name" value="PDZ_sf"/>
</dbReference>
<keyword evidence="9 11" id="KW-0482">Metalloprotease</keyword>
<comment type="cofactor">
    <cofactor evidence="1 11">
        <name>Zn(2+)</name>
        <dbReference type="ChEBI" id="CHEBI:29105"/>
    </cofactor>
</comment>
<dbReference type="InterPro" id="IPR001478">
    <property type="entry name" value="PDZ"/>
</dbReference>
<evidence type="ECO:0000256" key="10">
    <source>
        <dbReference type="ARBA" id="ARBA00023136"/>
    </source>
</evidence>
<dbReference type="PANTHER" id="PTHR42837:SF2">
    <property type="entry name" value="MEMBRANE METALLOPROTEASE ARASP2, CHLOROPLASTIC-RELATED"/>
    <property type="match status" value="1"/>
</dbReference>
<dbReference type="Pfam" id="PF17820">
    <property type="entry name" value="PDZ_6"/>
    <property type="match status" value="2"/>
</dbReference>
<evidence type="ECO:0000256" key="4">
    <source>
        <dbReference type="ARBA" id="ARBA00022670"/>
    </source>
</evidence>
<keyword evidence="7 11" id="KW-0862">Zinc</keyword>
<dbReference type="Pfam" id="PF02163">
    <property type="entry name" value="Peptidase_M50"/>
    <property type="match status" value="1"/>
</dbReference>
<organism evidence="13 14">
    <name type="scientific">Natronocella acetinitrilica</name>
    <dbReference type="NCBI Taxonomy" id="414046"/>
    <lineage>
        <taxon>Bacteria</taxon>
        <taxon>Pseudomonadati</taxon>
        <taxon>Pseudomonadota</taxon>
        <taxon>Gammaproteobacteria</taxon>
        <taxon>Chromatiales</taxon>
        <taxon>Ectothiorhodospiraceae</taxon>
        <taxon>Natronocella</taxon>
    </lineage>
</organism>
<dbReference type="InterPro" id="IPR041489">
    <property type="entry name" value="PDZ_6"/>
</dbReference>
<evidence type="ECO:0000256" key="8">
    <source>
        <dbReference type="ARBA" id="ARBA00022989"/>
    </source>
</evidence>
<evidence type="ECO:0000256" key="7">
    <source>
        <dbReference type="ARBA" id="ARBA00022833"/>
    </source>
</evidence>
<feature type="domain" description="PDZ" evidence="12">
    <location>
        <begin position="131"/>
        <end position="158"/>
    </location>
</feature>
<dbReference type="InterPro" id="IPR008915">
    <property type="entry name" value="Peptidase_M50"/>
</dbReference>
<keyword evidence="14" id="KW-1185">Reference proteome</keyword>
<dbReference type="SUPFAM" id="SSF50156">
    <property type="entry name" value="PDZ domain-like"/>
    <property type="match status" value="2"/>
</dbReference>
<dbReference type="PANTHER" id="PTHR42837">
    <property type="entry name" value="REGULATOR OF SIGMA-E PROTEASE RSEP"/>
    <property type="match status" value="1"/>
</dbReference>
<feature type="transmembrane region" description="Helical" evidence="11">
    <location>
        <begin position="100"/>
        <end position="120"/>
    </location>
</feature>
<dbReference type="NCBIfam" id="TIGR00054">
    <property type="entry name" value="RIP metalloprotease RseP"/>
    <property type="match status" value="1"/>
</dbReference>
<dbReference type="RefSeq" id="WP_253481110.1">
    <property type="nucleotide sequence ID" value="NZ_JALJXV010000008.1"/>
</dbReference>
<dbReference type="EC" id="3.4.24.-" evidence="11"/>
<evidence type="ECO:0000256" key="1">
    <source>
        <dbReference type="ARBA" id="ARBA00001947"/>
    </source>
</evidence>